<evidence type="ECO:0000313" key="2">
    <source>
        <dbReference type="EMBL" id="MST87158.1"/>
    </source>
</evidence>
<name>A0A6A8MEE6_9LACO</name>
<dbReference type="SUPFAM" id="SSF102405">
    <property type="entry name" value="MCP/YpsA-like"/>
    <property type="match status" value="1"/>
</dbReference>
<keyword evidence="3" id="KW-1185">Reference proteome</keyword>
<dbReference type="RefSeq" id="WP_154548675.1">
    <property type="nucleotide sequence ID" value="NZ_VUMX01000013.1"/>
</dbReference>
<comment type="caution">
    <text evidence="2">The sequence shown here is derived from an EMBL/GenBank/DDBJ whole genome shotgun (WGS) entry which is preliminary data.</text>
</comment>
<evidence type="ECO:0000256" key="1">
    <source>
        <dbReference type="HAMAP-Rule" id="MF_01575"/>
    </source>
</evidence>
<dbReference type="PANTHER" id="PTHR38440">
    <property type="entry name" value="UPF0398 PROTEIN YPSA"/>
    <property type="match status" value="1"/>
</dbReference>
<dbReference type="NCBIfam" id="NF010181">
    <property type="entry name" value="PRK13660.1"/>
    <property type="match status" value="1"/>
</dbReference>
<dbReference type="Proteomes" id="UP000438120">
    <property type="component" value="Unassembled WGS sequence"/>
</dbReference>
<proteinExistence type="inferred from homology"/>
<sequence length="187" mass="22378">MQRIWVTGYRNYELGTFGDKDPKITVIKYAIKNYLRQLLEDGQLDWVITGGQLGVEQWTVETALELRAEYDLRVAMMVPYMNFSSRWSEGNQLKFQELRDQVDFFAPTSREDYRNGGQLRAYQHFMFDHTDRAMMVYDPEHPGKTRFDYDMVKQYEDDGNDDYPLDLIDMYDLEDAANEYEESHRKW</sequence>
<dbReference type="HAMAP" id="MF_01575">
    <property type="entry name" value="UPF0398"/>
    <property type="match status" value="1"/>
</dbReference>
<gene>
    <name evidence="2" type="ORF">FYJ62_05785</name>
</gene>
<organism evidence="2 3">
    <name type="scientific">Lactobacillus porci</name>
    <dbReference type="NCBI Taxonomy" id="2012477"/>
    <lineage>
        <taxon>Bacteria</taxon>
        <taxon>Bacillati</taxon>
        <taxon>Bacillota</taxon>
        <taxon>Bacilli</taxon>
        <taxon>Lactobacillales</taxon>
        <taxon>Lactobacillaceae</taxon>
        <taxon>Lactobacillus</taxon>
    </lineage>
</organism>
<reference evidence="2 3" key="1">
    <citation type="submission" date="2019-08" db="EMBL/GenBank/DDBJ databases">
        <title>In-depth cultivation of the pig gut microbiome towards novel bacterial diversity and tailored functional studies.</title>
        <authorList>
            <person name="Wylensek D."/>
            <person name="Hitch T.C.A."/>
            <person name="Clavel T."/>
        </authorList>
    </citation>
    <scope>NUCLEOTIDE SEQUENCE [LARGE SCALE GENOMIC DNA]</scope>
    <source>
        <strain evidence="2 3">Bifido-178-WT-2B</strain>
    </source>
</reference>
<accession>A0A6A8MEE6</accession>
<evidence type="ECO:0000313" key="3">
    <source>
        <dbReference type="Proteomes" id="UP000438120"/>
    </source>
</evidence>
<dbReference type="InterPro" id="IPR010697">
    <property type="entry name" value="YspA"/>
</dbReference>
<comment type="similarity">
    <text evidence="1">Belongs to the UPF0398 family.</text>
</comment>
<dbReference type="Gene3D" id="3.40.50.450">
    <property type="match status" value="1"/>
</dbReference>
<protein>
    <recommendedName>
        <fullName evidence="1">UPF0398 protein FYJ62_05785</fullName>
    </recommendedName>
</protein>
<dbReference type="Pfam" id="PF06908">
    <property type="entry name" value="YpsA"/>
    <property type="match status" value="1"/>
</dbReference>
<dbReference type="PANTHER" id="PTHR38440:SF1">
    <property type="entry name" value="UPF0398 PROTEIN SPR0331"/>
    <property type="match status" value="1"/>
</dbReference>
<dbReference type="AlphaFoldDB" id="A0A6A8MEE6"/>
<dbReference type="EMBL" id="VUMX01000013">
    <property type="protein sequence ID" value="MST87158.1"/>
    <property type="molecule type" value="Genomic_DNA"/>
</dbReference>
<dbReference type="PIRSF" id="PIRSF021290">
    <property type="entry name" value="DUF1273"/>
    <property type="match status" value="1"/>
</dbReference>
<dbReference type="OrthoDB" id="2301957at2"/>